<evidence type="ECO:0000313" key="3">
    <source>
        <dbReference type="EMBL" id="KVM33950.1"/>
    </source>
</evidence>
<feature type="region of interest" description="Disordered" evidence="1">
    <location>
        <begin position="1"/>
        <end position="26"/>
    </location>
</feature>
<comment type="caution">
    <text evidence="3">The sequence shown here is derived from an EMBL/GenBank/DDBJ whole genome shotgun (WGS) entry which is preliminary data.</text>
</comment>
<protein>
    <recommendedName>
        <fullName evidence="2">Hydantoinase B/oxoprolinase domain-containing protein</fullName>
    </recommendedName>
</protein>
<sequence>MTTIVGSRGQQADIGGTTPGLMLPDSTSIDEEGVLRDAGRRRVWCAARMRCRMTVRFDGRARNEASGSFIRRADMPGSPECFAA</sequence>
<dbReference type="EMBL" id="LOZE01000046">
    <property type="protein sequence ID" value="KVM33950.1"/>
    <property type="molecule type" value="Genomic_DNA"/>
</dbReference>
<name>A0AB73G3S2_9BURK</name>
<dbReference type="Pfam" id="PF02538">
    <property type="entry name" value="Hydantoinase_B"/>
    <property type="match status" value="1"/>
</dbReference>
<evidence type="ECO:0000256" key="1">
    <source>
        <dbReference type="SAM" id="MobiDB-lite"/>
    </source>
</evidence>
<feature type="compositionally biased region" description="Polar residues" evidence="1">
    <location>
        <begin position="1"/>
        <end position="10"/>
    </location>
</feature>
<organism evidence="3 4">
    <name type="scientific">Burkholderia ubonensis</name>
    <dbReference type="NCBI Taxonomy" id="101571"/>
    <lineage>
        <taxon>Bacteria</taxon>
        <taxon>Pseudomonadati</taxon>
        <taxon>Pseudomonadota</taxon>
        <taxon>Betaproteobacteria</taxon>
        <taxon>Burkholderiales</taxon>
        <taxon>Burkholderiaceae</taxon>
        <taxon>Burkholderia</taxon>
        <taxon>Burkholderia cepacia complex</taxon>
    </lineage>
</organism>
<proteinExistence type="predicted"/>
<evidence type="ECO:0000313" key="4">
    <source>
        <dbReference type="Proteomes" id="UP000061665"/>
    </source>
</evidence>
<dbReference type="AlphaFoldDB" id="A0AB73G3S2"/>
<gene>
    <name evidence="3" type="ORF">WJ53_34435</name>
</gene>
<feature type="domain" description="Hydantoinase B/oxoprolinase" evidence="2">
    <location>
        <begin position="4"/>
        <end position="35"/>
    </location>
</feature>
<accession>A0AB73G3S2</accession>
<dbReference type="Proteomes" id="UP000061665">
    <property type="component" value="Unassembled WGS sequence"/>
</dbReference>
<evidence type="ECO:0000259" key="2">
    <source>
        <dbReference type="Pfam" id="PF02538"/>
    </source>
</evidence>
<dbReference type="InterPro" id="IPR003692">
    <property type="entry name" value="Hydantoinase_B"/>
</dbReference>
<reference evidence="3 4" key="1">
    <citation type="submission" date="2015-11" db="EMBL/GenBank/DDBJ databases">
        <title>Expanding the genomic diversity of Burkholderia species for the development of highly accurate diagnostics.</title>
        <authorList>
            <person name="Sahl J."/>
            <person name="Keim P."/>
            <person name="Wagner D."/>
        </authorList>
    </citation>
    <scope>NUCLEOTIDE SEQUENCE [LARGE SCALE GENOMIC DNA]</scope>
    <source>
        <strain evidence="3 4">MSMB2058</strain>
    </source>
</reference>
<dbReference type="GO" id="GO:0003824">
    <property type="term" value="F:catalytic activity"/>
    <property type="evidence" value="ECO:0007669"/>
    <property type="project" value="InterPro"/>
</dbReference>